<comment type="caution">
    <text evidence="3">The sequence shown here is derived from an EMBL/GenBank/DDBJ whole genome shotgun (WGS) entry which is preliminary data.</text>
</comment>
<dbReference type="Pfam" id="PF01546">
    <property type="entry name" value="Peptidase_M20"/>
    <property type="match status" value="1"/>
</dbReference>
<dbReference type="InterPro" id="IPR017439">
    <property type="entry name" value="Amidohydrolase"/>
</dbReference>
<evidence type="ECO:0000256" key="1">
    <source>
        <dbReference type="SAM" id="MobiDB-lite"/>
    </source>
</evidence>
<accession>A0ABP9AX86</accession>
<name>A0ABP9AX86_9ACTN</name>
<sequence length="454" mass="46400">MPPSPNEAPRTPPRTAGPPETAEGAAPVGARSLLALAGPVLRPALDLYLEVHARPELSGREAATADRFARRLADAGCAVTQGVGGHGVVGVLRNGAGPRVWLRAELDALPVRERTGLPYAARGEAMHACGHDLHLAAAAGAADLLARLRDRWRGTLLVVGQPAEETLAGAEAMLRDGLYERFGRPGAVLAQHAAPLPSGTVAHGTGGTPMAAAAAVLDVVVHGRGGHAATPHLTADPVLAAAAAVTRLQDLVSRGAPPAEQVTLTVGTLRAGTAANVVPESAALGIGVRASSGAALERAVAGVRRIVLAESAAVGAPREPEITVVSRSAALRCDPATTEEVRRVHAELLGSGRVLAWPGSMAAEDFPLFGDAGEALHGERGVPLAYWMLGVVGPEEWRRTAPGGPDAGSPPVTNHSPYFAPHVGSALRPAIAAAAAAVLDRFARLPQREARPVP</sequence>
<dbReference type="Gene3D" id="3.40.630.10">
    <property type="entry name" value="Zn peptidases"/>
    <property type="match status" value="1"/>
</dbReference>
<gene>
    <name evidence="3" type="ORF">GCM10023329_42770</name>
</gene>
<dbReference type="InterPro" id="IPR036264">
    <property type="entry name" value="Bact_exopeptidase_dim_dom"/>
</dbReference>
<feature type="domain" description="Peptidase M20 dimerisation" evidence="2">
    <location>
        <begin position="218"/>
        <end position="308"/>
    </location>
</feature>
<reference evidence="4" key="1">
    <citation type="journal article" date="2019" name="Int. J. Syst. Evol. Microbiol.">
        <title>The Global Catalogue of Microorganisms (GCM) 10K type strain sequencing project: providing services to taxonomists for standard genome sequencing and annotation.</title>
        <authorList>
            <consortium name="The Broad Institute Genomics Platform"/>
            <consortium name="The Broad Institute Genome Sequencing Center for Infectious Disease"/>
            <person name="Wu L."/>
            <person name="Ma J."/>
        </authorList>
    </citation>
    <scope>NUCLEOTIDE SEQUENCE [LARGE SCALE GENOMIC DNA]</scope>
    <source>
        <strain evidence="4">JCM 18324</strain>
    </source>
</reference>
<evidence type="ECO:0000259" key="2">
    <source>
        <dbReference type="Pfam" id="PF07687"/>
    </source>
</evidence>
<dbReference type="NCBIfam" id="TIGR01891">
    <property type="entry name" value="amidohydrolases"/>
    <property type="match status" value="1"/>
</dbReference>
<dbReference type="Gene3D" id="3.30.70.360">
    <property type="match status" value="1"/>
</dbReference>
<keyword evidence="4" id="KW-1185">Reference proteome</keyword>
<feature type="region of interest" description="Disordered" evidence="1">
    <location>
        <begin position="1"/>
        <end position="25"/>
    </location>
</feature>
<dbReference type="EMBL" id="BAABJV010000012">
    <property type="protein sequence ID" value="GAA4787231.1"/>
    <property type="molecule type" value="Genomic_DNA"/>
</dbReference>
<dbReference type="Pfam" id="PF07687">
    <property type="entry name" value="M20_dimer"/>
    <property type="match status" value="1"/>
</dbReference>
<evidence type="ECO:0000313" key="4">
    <source>
        <dbReference type="Proteomes" id="UP001501147"/>
    </source>
</evidence>
<dbReference type="PANTHER" id="PTHR11014:SF63">
    <property type="entry name" value="METALLOPEPTIDASE, PUTATIVE (AFU_ORTHOLOGUE AFUA_6G09600)-RELATED"/>
    <property type="match status" value="1"/>
</dbReference>
<dbReference type="SUPFAM" id="SSF53187">
    <property type="entry name" value="Zn-dependent exopeptidases"/>
    <property type="match status" value="1"/>
</dbReference>
<proteinExistence type="predicted"/>
<feature type="compositionally biased region" description="Pro residues" evidence="1">
    <location>
        <begin position="1"/>
        <end position="16"/>
    </location>
</feature>
<dbReference type="PANTHER" id="PTHR11014">
    <property type="entry name" value="PEPTIDASE M20 FAMILY MEMBER"/>
    <property type="match status" value="1"/>
</dbReference>
<protein>
    <submittedName>
        <fullName evidence="3">M20 family metallopeptidase</fullName>
    </submittedName>
</protein>
<dbReference type="InterPro" id="IPR011650">
    <property type="entry name" value="Peptidase_M20_dimer"/>
</dbReference>
<dbReference type="Proteomes" id="UP001501147">
    <property type="component" value="Unassembled WGS sequence"/>
</dbReference>
<dbReference type="SUPFAM" id="SSF55031">
    <property type="entry name" value="Bacterial exopeptidase dimerisation domain"/>
    <property type="match status" value="1"/>
</dbReference>
<organism evidence="3 4">
    <name type="scientific">Streptomyces sanyensis</name>
    <dbReference type="NCBI Taxonomy" id="568869"/>
    <lineage>
        <taxon>Bacteria</taxon>
        <taxon>Bacillati</taxon>
        <taxon>Actinomycetota</taxon>
        <taxon>Actinomycetes</taxon>
        <taxon>Kitasatosporales</taxon>
        <taxon>Streptomycetaceae</taxon>
        <taxon>Streptomyces</taxon>
    </lineage>
</organism>
<evidence type="ECO:0000313" key="3">
    <source>
        <dbReference type="EMBL" id="GAA4787231.1"/>
    </source>
</evidence>
<dbReference type="InterPro" id="IPR002933">
    <property type="entry name" value="Peptidase_M20"/>
</dbReference>
<dbReference type="RefSeq" id="WP_345615042.1">
    <property type="nucleotide sequence ID" value="NZ_BAABJV010000012.1"/>
</dbReference>